<gene>
    <name evidence="1" type="ORF">Cvel_4819</name>
</gene>
<reference evidence="1" key="1">
    <citation type="submission" date="2014-11" db="EMBL/GenBank/DDBJ databases">
        <authorList>
            <person name="Otto D Thomas"/>
            <person name="Naeem Raeece"/>
        </authorList>
    </citation>
    <scope>NUCLEOTIDE SEQUENCE</scope>
</reference>
<dbReference type="VEuPathDB" id="CryptoDB:Cvel_4819"/>
<name>A0A0G4GKE0_9ALVE</name>
<evidence type="ECO:0000313" key="1">
    <source>
        <dbReference type="EMBL" id="CEM30471.1"/>
    </source>
</evidence>
<sequence length="1527" mass="167700">MPADFLESNKQTNKQMCAMHAAGSCLFEREIMECEQKQMLGGTVVEECGKCETLPHWFGISRKLARPPPPQFEWGTSIQVSCNPQRFSLIDKRQNTASDSFELHCVDGKWIDRYGSEGFENFECAACVQVGKPELGIMEGQGKDAHYFASRLPVQLVVQSTERDVHRVAIKKGTNHLWGNSFEGTSKKLSEEDVFFVRNAAAEGRFLLEGRGTHKNKCLRSAKNKDFVSHTVVTCDKNDDRQTWDADLLVKYAMQITMKYARKDAKGQSFFWNSNGDALMAQRMQTWAWVTDGAAVNALQFGGNGYLSPLGYASAMGIRTPKTKEHTWRFNKNFNTAVVACPDGWVLQDVRTTNFWKEGSFFSAMQGTYNCAPLATVPACQVNTLSMGASQAPEHAPLWGAALIGKGITCEPDMVLKNFTVSVLGKTGVVSGAFSCCRTGTPSVSLQALPQLYVPKVELPPSVVGGFEAWEGEYCPYMRDGTGRLVFAQKSSWKHPRSPRSINQLLFDRNLAFWCLSGLNKCLPSASAHPALLPEQENVGGLTLLGNGNTRKTDLTVSLVGDFELQAPKDKEAGEFTKPKPKKPAKIPKPKLAELSEFNVEDEYAPYCRAGDDPTKGWPLVKDMVDLDPEQGTMKTEFGKQAATPDKEGNFMFDSEFKGPDGSSDNDTAIMKNPCGFTLYGGRKNTPEIKSKAFVQSQKLGKDRSGINFESVMNCFGNEDMRELTQHELQYKMDIGQRVLERFVGPVTDAVLCGTLGMMKPVAAPLGVGMEIDPGDICSAYLAVAIEGIAFGFDQMQEQMDLFGTKAGINDCNAANHAFAKVFCDLACITDAVRTGNRAILSRLEEVFEILQTNMILMMEYHATNTDNMLNYLADLMDWHGDRLLFYIKKFAKGGTSFLQRLKDCRDKNPNANTEGKEEKSHALSDCLFQSEAPGKLNAQADPLWDLFRQAVTEDRSDARRLPSSVPSLASRLMKMSKTEAQSLLSDVSLLSSSLQNAMDTHLRGAAKALHEAVAAVDKEKETEGEGDQRKSMEALIQAGQEVERLISEAGAGVKDHLSSRRGALEALLSGGVAAPPTDSSDLYLSPAVQERTPDEVGRSLADQVRRSSTELLNKLSVSSDRHDAWLALWESRLHQHTKRQEALVTPKKKGMANRFDLTLPADGGEGVSELSLESKENEVEEILAQVAGELSDARTAAFAYLKEAKRMSDIERESKQIVEEYLNCATGADGELTGDFDKLLPAWQRVVAARQETAASLISAFSAGTKALSRVRDALVIRSLLEKMTQVSLVHAVTDLEHALSHLSQHESGGSVDRLRGTSGVMSLWLDELQLKEQDGGAIKPACLLEKLQTTEGVASLRAAFTRDLVNNGPGELSALLRETVGLVVWLHSRMKREDVWGDLSLLQFHQQTARGETGGSSELHSIHKHNHEGEVASEEEGGEPSAVAFEERAVELRLRAPGQAEIEDAREAMSSLLQEAKQWHEGLAEAAREKDGGEGEAPSAFVQLVQRVQNAAKKVSSSAKLEACQ</sequence>
<accession>A0A0G4GKE0</accession>
<dbReference type="EMBL" id="CDMZ01001303">
    <property type="protein sequence ID" value="CEM30471.1"/>
    <property type="molecule type" value="Genomic_DNA"/>
</dbReference>
<proteinExistence type="predicted"/>
<organism evidence="1">
    <name type="scientific">Chromera velia CCMP2878</name>
    <dbReference type="NCBI Taxonomy" id="1169474"/>
    <lineage>
        <taxon>Eukaryota</taxon>
        <taxon>Sar</taxon>
        <taxon>Alveolata</taxon>
        <taxon>Colpodellida</taxon>
        <taxon>Chromeraceae</taxon>
        <taxon>Chromera</taxon>
    </lineage>
</organism>
<dbReference type="PhylomeDB" id="A0A0G4GKE0"/>
<protein>
    <submittedName>
        <fullName evidence="1">Uncharacterized protein</fullName>
    </submittedName>
</protein>